<dbReference type="EMBL" id="WHUW01000226">
    <property type="protein sequence ID" value="KAF8417318.1"/>
    <property type="molecule type" value="Genomic_DNA"/>
</dbReference>
<organism evidence="2 3">
    <name type="scientific">Boletus edulis BED1</name>
    <dbReference type="NCBI Taxonomy" id="1328754"/>
    <lineage>
        <taxon>Eukaryota</taxon>
        <taxon>Fungi</taxon>
        <taxon>Dikarya</taxon>
        <taxon>Basidiomycota</taxon>
        <taxon>Agaricomycotina</taxon>
        <taxon>Agaricomycetes</taxon>
        <taxon>Agaricomycetidae</taxon>
        <taxon>Boletales</taxon>
        <taxon>Boletineae</taxon>
        <taxon>Boletaceae</taxon>
        <taxon>Boletoideae</taxon>
        <taxon>Boletus</taxon>
    </lineage>
</organism>
<feature type="transmembrane region" description="Helical" evidence="1">
    <location>
        <begin position="25"/>
        <end position="42"/>
    </location>
</feature>
<keyword evidence="1" id="KW-0812">Transmembrane</keyword>
<protein>
    <submittedName>
        <fullName evidence="2">Uncharacterized protein</fullName>
    </submittedName>
</protein>
<comment type="caution">
    <text evidence="2">The sequence shown here is derived from an EMBL/GenBank/DDBJ whole genome shotgun (WGS) entry which is preliminary data.</text>
</comment>
<keyword evidence="3" id="KW-1185">Reference proteome</keyword>
<dbReference type="AlphaFoldDB" id="A0AAD4G5T8"/>
<keyword evidence="1" id="KW-1133">Transmembrane helix</keyword>
<accession>A0AAD4G5T8</accession>
<dbReference type="Proteomes" id="UP001194468">
    <property type="component" value="Unassembled WGS sequence"/>
</dbReference>
<sequence>MGLFSATVAVQWCYPSDIALRIGTRAFMSIIALVVVACIWTARDQCDFCQWWFQPDPNQPEHTQGEEDNKAYSRLDFLQRMRISLTTRMVKPIPCESHAIQDTPNLWEEGKEQDVVYYLQDLYIYSSWSLLELGKREQE</sequence>
<evidence type="ECO:0000256" key="1">
    <source>
        <dbReference type="SAM" id="Phobius"/>
    </source>
</evidence>
<gene>
    <name evidence="2" type="ORF">L210DRAFT_3511448</name>
</gene>
<keyword evidence="1" id="KW-0472">Membrane</keyword>
<name>A0AAD4G5T8_BOLED</name>
<evidence type="ECO:0000313" key="3">
    <source>
        <dbReference type="Proteomes" id="UP001194468"/>
    </source>
</evidence>
<proteinExistence type="predicted"/>
<evidence type="ECO:0000313" key="2">
    <source>
        <dbReference type="EMBL" id="KAF8417318.1"/>
    </source>
</evidence>
<reference evidence="2" key="1">
    <citation type="submission" date="2019-10" db="EMBL/GenBank/DDBJ databases">
        <authorList>
            <consortium name="DOE Joint Genome Institute"/>
            <person name="Kuo A."/>
            <person name="Miyauchi S."/>
            <person name="Kiss E."/>
            <person name="Drula E."/>
            <person name="Kohler A."/>
            <person name="Sanchez-Garcia M."/>
            <person name="Andreopoulos B."/>
            <person name="Barry K.W."/>
            <person name="Bonito G."/>
            <person name="Buee M."/>
            <person name="Carver A."/>
            <person name="Chen C."/>
            <person name="Cichocki N."/>
            <person name="Clum A."/>
            <person name="Culley D."/>
            <person name="Crous P.W."/>
            <person name="Fauchery L."/>
            <person name="Girlanda M."/>
            <person name="Hayes R."/>
            <person name="Keri Z."/>
            <person name="LaButti K."/>
            <person name="Lipzen A."/>
            <person name="Lombard V."/>
            <person name="Magnuson J."/>
            <person name="Maillard F."/>
            <person name="Morin E."/>
            <person name="Murat C."/>
            <person name="Nolan M."/>
            <person name="Ohm R."/>
            <person name="Pangilinan J."/>
            <person name="Pereira M."/>
            <person name="Perotto S."/>
            <person name="Peter M."/>
            <person name="Riley R."/>
            <person name="Sitrit Y."/>
            <person name="Stielow B."/>
            <person name="Szollosi G."/>
            <person name="Zifcakova L."/>
            <person name="Stursova M."/>
            <person name="Spatafora J.W."/>
            <person name="Tedersoo L."/>
            <person name="Vaario L.-M."/>
            <person name="Yamada A."/>
            <person name="Yan M."/>
            <person name="Wang P."/>
            <person name="Xu J."/>
            <person name="Bruns T."/>
            <person name="Baldrian P."/>
            <person name="Vilgalys R."/>
            <person name="Henrissat B."/>
            <person name="Grigoriev I.V."/>
            <person name="Hibbett D."/>
            <person name="Nagy L.G."/>
            <person name="Martin F.M."/>
        </authorList>
    </citation>
    <scope>NUCLEOTIDE SEQUENCE</scope>
    <source>
        <strain evidence="2">BED1</strain>
    </source>
</reference>
<reference evidence="2" key="2">
    <citation type="journal article" date="2020" name="Nat. Commun.">
        <title>Large-scale genome sequencing of mycorrhizal fungi provides insights into the early evolution of symbiotic traits.</title>
        <authorList>
            <person name="Miyauchi S."/>
            <person name="Kiss E."/>
            <person name="Kuo A."/>
            <person name="Drula E."/>
            <person name="Kohler A."/>
            <person name="Sanchez-Garcia M."/>
            <person name="Morin E."/>
            <person name="Andreopoulos B."/>
            <person name="Barry K.W."/>
            <person name="Bonito G."/>
            <person name="Buee M."/>
            <person name="Carver A."/>
            <person name="Chen C."/>
            <person name="Cichocki N."/>
            <person name="Clum A."/>
            <person name="Culley D."/>
            <person name="Crous P.W."/>
            <person name="Fauchery L."/>
            <person name="Girlanda M."/>
            <person name="Hayes R.D."/>
            <person name="Keri Z."/>
            <person name="LaButti K."/>
            <person name="Lipzen A."/>
            <person name="Lombard V."/>
            <person name="Magnuson J."/>
            <person name="Maillard F."/>
            <person name="Murat C."/>
            <person name="Nolan M."/>
            <person name="Ohm R.A."/>
            <person name="Pangilinan J."/>
            <person name="Pereira M.F."/>
            <person name="Perotto S."/>
            <person name="Peter M."/>
            <person name="Pfister S."/>
            <person name="Riley R."/>
            <person name="Sitrit Y."/>
            <person name="Stielow J.B."/>
            <person name="Szollosi G."/>
            <person name="Zifcakova L."/>
            <person name="Stursova M."/>
            <person name="Spatafora J.W."/>
            <person name="Tedersoo L."/>
            <person name="Vaario L.M."/>
            <person name="Yamada A."/>
            <person name="Yan M."/>
            <person name="Wang P."/>
            <person name="Xu J."/>
            <person name="Bruns T."/>
            <person name="Baldrian P."/>
            <person name="Vilgalys R."/>
            <person name="Dunand C."/>
            <person name="Henrissat B."/>
            <person name="Grigoriev I.V."/>
            <person name="Hibbett D."/>
            <person name="Nagy L.G."/>
            <person name="Martin F.M."/>
        </authorList>
    </citation>
    <scope>NUCLEOTIDE SEQUENCE</scope>
    <source>
        <strain evidence="2">BED1</strain>
    </source>
</reference>